<reference evidence="1 2" key="1">
    <citation type="journal article" date="2018" name="Science">
        <title>The opium poppy genome and morphinan production.</title>
        <authorList>
            <person name="Guo L."/>
            <person name="Winzer T."/>
            <person name="Yang X."/>
            <person name="Li Y."/>
            <person name="Ning Z."/>
            <person name="He Z."/>
            <person name="Teodor R."/>
            <person name="Lu Y."/>
            <person name="Bowser T.A."/>
            <person name="Graham I.A."/>
            <person name="Ye K."/>
        </authorList>
    </citation>
    <scope>NUCLEOTIDE SEQUENCE [LARGE SCALE GENOMIC DNA]</scope>
    <source>
        <strain evidence="2">cv. HN1</strain>
        <tissue evidence="1">Leaves</tissue>
    </source>
</reference>
<dbReference type="STRING" id="3469.A0A4Y7IZQ1"/>
<protein>
    <submittedName>
        <fullName evidence="1">Uncharacterized protein</fullName>
    </submittedName>
</protein>
<name>A0A4Y7IZQ1_PAPSO</name>
<dbReference type="Gramene" id="RZC53666">
    <property type="protein sequence ID" value="RZC53666"/>
    <property type="gene ID" value="C5167_012519"/>
</dbReference>
<dbReference type="Proteomes" id="UP000316621">
    <property type="component" value="Chromosome 3"/>
</dbReference>
<dbReference type="SUPFAM" id="SSF116742">
    <property type="entry name" value="eIF2alpha middle domain-like"/>
    <property type="match status" value="1"/>
</dbReference>
<dbReference type="AlphaFoldDB" id="A0A4Y7IZQ1"/>
<dbReference type="InterPro" id="IPR024054">
    <property type="entry name" value="TIF2_asu_middle_sf"/>
</dbReference>
<evidence type="ECO:0000313" key="1">
    <source>
        <dbReference type="EMBL" id="RZC53666.1"/>
    </source>
</evidence>
<keyword evidence="2" id="KW-1185">Reference proteome</keyword>
<proteinExistence type="predicted"/>
<gene>
    <name evidence="1" type="ORF">C5167_012519</name>
</gene>
<dbReference type="EMBL" id="CM010717">
    <property type="protein sequence ID" value="RZC53666.1"/>
    <property type="molecule type" value="Genomic_DNA"/>
</dbReference>
<organism evidence="1 2">
    <name type="scientific">Papaver somniferum</name>
    <name type="common">Opium poppy</name>
    <dbReference type="NCBI Taxonomy" id="3469"/>
    <lineage>
        <taxon>Eukaryota</taxon>
        <taxon>Viridiplantae</taxon>
        <taxon>Streptophyta</taxon>
        <taxon>Embryophyta</taxon>
        <taxon>Tracheophyta</taxon>
        <taxon>Spermatophyta</taxon>
        <taxon>Magnoliopsida</taxon>
        <taxon>Ranunculales</taxon>
        <taxon>Papaveraceae</taxon>
        <taxon>Papaveroideae</taxon>
        <taxon>Papaver</taxon>
    </lineage>
</organism>
<dbReference type="Gene3D" id="1.10.150.190">
    <property type="entry name" value="Translation initiation factor 2, subunit 1, domain 2"/>
    <property type="match status" value="1"/>
</dbReference>
<accession>A0A4Y7IZQ1</accession>
<sequence>MAKLLWITVHKALCRCTSLEMFSTEALFQRFTSCFIPVLCRSLPKAQFWALYVVQVVELEIAFYIPDIQKQYKEPLVMVFQCYDIRKVVTEVGPGVELVELRKPDLLGRALISLIQSSTRTAQSMNCSDTFTDCKVLCRSVHSSTIIVLKTSYLRTYNDLFGEQPWYHCKVWNQRIHSLPASTQIRKQVLIDAVRTANKDSGRYIISLKMLKILSSKANSILEKLNQMLYMVGTGCKNYTLLPTPFDEELYKKLDVLSNDIFAKALASNGRTVMVATVRCEEIANEKLSHLTSDEDEWNKPLGRGTEIRLHLSWGVLEEDKLKEVDVEVPVDEDDSEDDSEAESYQCCWRVTINTVLIQGRFFAFYPKECYVKRDLYIYVGWPLYRRYGHAFEAFKLIVADPDTNPSFY</sequence>
<evidence type="ECO:0000313" key="2">
    <source>
        <dbReference type="Proteomes" id="UP000316621"/>
    </source>
</evidence>